<evidence type="ECO:0000313" key="1">
    <source>
        <dbReference type="EMBL" id="KKM06112.1"/>
    </source>
</evidence>
<name>A0A0F9HSA1_9ZZZZ</name>
<dbReference type="EMBL" id="LAZR01016071">
    <property type="protein sequence ID" value="KKM06112.1"/>
    <property type="molecule type" value="Genomic_DNA"/>
</dbReference>
<gene>
    <name evidence="1" type="ORF">LCGC14_1747320</name>
</gene>
<accession>A0A0F9HSA1</accession>
<protein>
    <recommendedName>
        <fullName evidence="2">GATA-type domain-containing protein</fullName>
    </recommendedName>
</protein>
<organism evidence="1">
    <name type="scientific">marine sediment metagenome</name>
    <dbReference type="NCBI Taxonomy" id="412755"/>
    <lineage>
        <taxon>unclassified sequences</taxon>
        <taxon>metagenomes</taxon>
        <taxon>ecological metagenomes</taxon>
    </lineage>
</organism>
<evidence type="ECO:0008006" key="2">
    <source>
        <dbReference type="Google" id="ProtNLM"/>
    </source>
</evidence>
<proteinExistence type="predicted"/>
<dbReference type="AlphaFoldDB" id="A0A0F9HSA1"/>
<sequence length="93" mass="10820">MEKTKCSICGTEESKGWLGNSNGTYCNACSKDVSDFNFQPKNHFNVELLAEVFFRKGQREKITYKQLHEEKSSLKFIEFPDLFKMKEKIANTK</sequence>
<comment type="caution">
    <text evidence="1">The sequence shown here is derived from an EMBL/GenBank/DDBJ whole genome shotgun (WGS) entry which is preliminary data.</text>
</comment>
<reference evidence="1" key="1">
    <citation type="journal article" date="2015" name="Nature">
        <title>Complex archaea that bridge the gap between prokaryotes and eukaryotes.</title>
        <authorList>
            <person name="Spang A."/>
            <person name="Saw J.H."/>
            <person name="Jorgensen S.L."/>
            <person name="Zaremba-Niedzwiedzka K."/>
            <person name="Martijn J."/>
            <person name="Lind A.E."/>
            <person name="van Eijk R."/>
            <person name="Schleper C."/>
            <person name="Guy L."/>
            <person name="Ettema T.J."/>
        </authorList>
    </citation>
    <scope>NUCLEOTIDE SEQUENCE</scope>
</reference>